<name>A0ABV2H3X3_9HYPH</name>
<feature type="compositionally biased region" description="Basic and acidic residues" evidence="1">
    <location>
        <begin position="172"/>
        <end position="181"/>
    </location>
</feature>
<evidence type="ECO:0000313" key="3">
    <source>
        <dbReference type="Proteomes" id="UP001549031"/>
    </source>
</evidence>
<keyword evidence="3" id="KW-1185">Reference proteome</keyword>
<dbReference type="EMBL" id="JBEPLJ010000004">
    <property type="protein sequence ID" value="MET3585254.1"/>
    <property type="molecule type" value="Genomic_DNA"/>
</dbReference>
<evidence type="ECO:0000313" key="2">
    <source>
        <dbReference type="EMBL" id="MET3585254.1"/>
    </source>
</evidence>
<feature type="compositionally biased region" description="Low complexity" evidence="1">
    <location>
        <begin position="158"/>
        <end position="167"/>
    </location>
</feature>
<organism evidence="2 3">
    <name type="scientific">Pseudorhizobium tarimense</name>
    <dbReference type="NCBI Taxonomy" id="1079109"/>
    <lineage>
        <taxon>Bacteria</taxon>
        <taxon>Pseudomonadati</taxon>
        <taxon>Pseudomonadota</taxon>
        <taxon>Alphaproteobacteria</taxon>
        <taxon>Hyphomicrobiales</taxon>
        <taxon>Rhizobiaceae</taxon>
        <taxon>Rhizobium/Agrobacterium group</taxon>
        <taxon>Pseudorhizobium</taxon>
    </lineage>
</organism>
<comment type="caution">
    <text evidence="2">The sequence shown here is derived from an EMBL/GenBank/DDBJ whole genome shotgun (WGS) entry which is preliminary data.</text>
</comment>
<accession>A0ABV2H3X3</accession>
<dbReference type="RefSeq" id="WP_247243067.1">
    <property type="nucleotide sequence ID" value="NZ_JALJRA010000004.1"/>
</dbReference>
<reference evidence="2 3" key="1">
    <citation type="submission" date="2024-06" db="EMBL/GenBank/DDBJ databases">
        <title>Genomic Encyclopedia of Type Strains, Phase IV (KMG-IV): sequencing the most valuable type-strain genomes for metagenomic binning, comparative biology and taxonomic classification.</title>
        <authorList>
            <person name="Goeker M."/>
        </authorList>
    </citation>
    <scope>NUCLEOTIDE SEQUENCE [LARGE SCALE GENOMIC DNA]</scope>
    <source>
        <strain evidence="2 3">DSM 105042</strain>
    </source>
</reference>
<protein>
    <submittedName>
        <fullName evidence="2">Uncharacterized protein</fullName>
    </submittedName>
</protein>
<feature type="region of interest" description="Disordered" evidence="1">
    <location>
        <begin position="133"/>
        <end position="181"/>
    </location>
</feature>
<evidence type="ECO:0000256" key="1">
    <source>
        <dbReference type="SAM" id="MobiDB-lite"/>
    </source>
</evidence>
<proteinExistence type="predicted"/>
<feature type="compositionally biased region" description="Basic and acidic residues" evidence="1">
    <location>
        <begin position="136"/>
        <end position="156"/>
    </location>
</feature>
<gene>
    <name evidence="2" type="ORF">ABID21_001356</name>
</gene>
<sequence length="181" mass="20049">MEYDPKPYRSSGRIIDPTEPTRIGLVDPRTTDGELLLPERFTREAVEALKVFKGSYGYAGQYQQRPTAREGGLFKRQWFEDKIIRQAPPGTRWVRHWDFAATKKTTAARTTGAKLGKAPDGSYVVGHVVTTQDEGDAVRRPDQDDCGARRNGRDDQSAAGPGAARQGAGKGLRFDARRGGW</sequence>
<dbReference type="Proteomes" id="UP001549031">
    <property type="component" value="Unassembled WGS sequence"/>
</dbReference>